<comment type="caution">
    <text evidence="2">The sequence shown here is derived from an EMBL/GenBank/DDBJ whole genome shotgun (WGS) entry which is preliminary data.</text>
</comment>
<proteinExistence type="predicted"/>
<feature type="transmembrane region" description="Helical" evidence="1">
    <location>
        <begin position="71"/>
        <end position="91"/>
    </location>
</feature>
<dbReference type="Proteomes" id="UP001595764">
    <property type="component" value="Unassembled WGS sequence"/>
</dbReference>
<keyword evidence="3" id="KW-1185">Reference proteome</keyword>
<keyword evidence="1" id="KW-0812">Transmembrane</keyword>
<name>A0ABV7QKC2_9PSEU</name>
<keyword evidence="1" id="KW-0472">Membrane</keyword>
<evidence type="ECO:0008006" key="4">
    <source>
        <dbReference type="Google" id="ProtNLM"/>
    </source>
</evidence>
<accession>A0ABV7QKC2</accession>
<reference evidence="3" key="1">
    <citation type="journal article" date="2019" name="Int. J. Syst. Evol. Microbiol.">
        <title>The Global Catalogue of Microorganisms (GCM) 10K type strain sequencing project: providing services to taxonomists for standard genome sequencing and annotation.</title>
        <authorList>
            <consortium name="The Broad Institute Genomics Platform"/>
            <consortium name="The Broad Institute Genome Sequencing Center for Infectious Disease"/>
            <person name="Wu L."/>
            <person name="Ma J."/>
        </authorList>
    </citation>
    <scope>NUCLEOTIDE SEQUENCE [LARGE SCALE GENOMIC DNA]</scope>
    <source>
        <strain evidence="3">CGMCC 4.7682</strain>
    </source>
</reference>
<evidence type="ECO:0000313" key="3">
    <source>
        <dbReference type="Proteomes" id="UP001595764"/>
    </source>
</evidence>
<dbReference type="RefSeq" id="WP_377876459.1">
    <property type="nucleotide sequence ID" value="NZ_JBHMAY010000096.1"/>
</dbReference>
<dbReference type="EMBL" id="JBHRWI010000025">
    <property type="protein sequence ID" value="MFC3512779.1"/>
    <property type="molecule type" value="Genomic_DNA"/>
</dbReference>
<organism evidence="2 3">
    <name type="scientific">Amycolatopsis halotolerans</name>
    <dbReference type="NCBI Taxonomy" id="330083"/>
    <lineage>
        <taxon>Bacteria</taxon>
        <taxon>Bacillati</taxon>
        <taxon>Actinomycetota</taxon>
        <taxon>Actinomycetes</taxon>
        <taxon>Pseudonocardiales</taxon>
        <taxon>Pseudonocardiaceae</taxon>
        <taxon>Amycolatopsis</taxon>
    </lineage>
</organism>
<protein>
    <recommendedName>
        <fullName evidence="4">DUF4129 domain-containing protein</fullName>
    </recommendedName>
</protein>
<gene>
    <name evidence="2" type="ORF">ACFORO_21600</name>
</gene>
<keyword evidence="1" id="KW-1133">Transmembrane helix</keyword>
<sequence>MSAERLALGCPVDEGAKPSAAMYAGRTMMLDGAIVSYRSAGAARAQGSSAAEAVPERLAPDGQDVDMTSTAVGAVVPLVSVFLGAMVTYWVNVRTKRRSSAEELVNAAIAAVAVAEANQTRSTRVNLPDGFEQSDREELARRLALGAIESHNLRAHEAREALAKVTTLDSRIREYYLDPDAVFQRPAEIIQALTEIRQRSTGGLKPRKDVRWRIGG</sequence>
<evidence type="ECO:0000313" key="2">
    <source>
        <dbReference type="EMBL" id="MFC3512779.1"/>
    </source>
</evidence>
<evidence type="ECO:0000256" key="1">
    <source>
        <dbReference type="SAM" id="Phobius"/>
    </source>
</evidence>